<dbReference type="OMA" id="HCESADY"/>
<accession>A0A022PZP5</accession>
<dbReference type="OrthoDB" id="1727555at2759"/>
<proteinExistence type="inferred from homology"/>
<name>A0A022PZP5_ERYGU</name>
<dbReference type="AlphaFoldDB" id="A0A022PZP5"/>
<dbReference type="InterPro" id="IPR010264">
    <property type="entry name" value="Self-incomp_S1"/>
</dbReference>
<dbReference type="EMBL" id="KI632289">
    <property type="protein sequence ID" value="EYU19725.1"/>
    <property type="molecule type" value="Genomic_DNA"/>
</dbReference>
<evidence type="ECO:0000256" key="6">
    <source>
        <dbReference type="RuleBase" id="RU367044"/>
    </source>
</evidence>
<evidence type="ECO:0000256" key="2">
    <source>
        <dbReference type="ARBA" id="ARBA00005581"/>
    </source>
</evidence>
<dbReference type="PANTHER" id="PTHR31232:SF42">
    <property type="entry name" value="S-PROTEIN HOMOLOG"/>
    <property type="match status" value="1"/>
</dbReference>
<dbReference type="GO" id="GO:0060320">
    <property type="term" value="P:rejection of self pollen"/>
    <property type="evidence" value="ECO:0007669"/>
    <property type="project" value="UniProtKB-KW"/>
</dbReference>
<dbReference type="GO" id="GO:0005576">
    <property type="term" value="C:extracellular region"/>
    <property type="evidence" value="ECO:0007669"/>
    <property type="project" value="UniProtKB-SubCell"/>
</dbReference>
<evidence type="ECO:0000313" key="8">
    <source>
        <dbReference type="Proteomes" id="UP000030748"/>
    </source>
</evidence>
<comment type="subcellular location">
    <subcellularLocation>
        <location evidence="1 6">Secreted</location>
    </subcellularLocation>
</comment>
<dbReference type="STRING" id="4155.A0A022PZP5"/>
<evidence type="ECO:0000256" key="3">
    <source>
        <dbReference type="ARBA" id="ARBA00022471"/>
    </source>
</evidence>
<dbReference type="Pfam" id="PF05938">
    <property type="entry name" value="Self-incomp_S1"/>
    <property type="match status" value="1"/>
</dbReference>
<evidence type="ECO:0000256" key="4">
    <source>
        <dbReference type="ARBA" id="ARBA00022525"/>
    </source>
</evidence>
<comment type="similarity">
    <text evidence="2 6">Belongs to the plant self-incompatibility (S1) protein family.</text>
</comment>
<keyword evidence="8" id="KW-1185">Reference proteome</keyword>
<dbReference type="PANTHER" id="PTHR31232">
    <property type="match status" value="1"/>
</dbReference>
<evidence type="ECO:0000256" key="1">
    <source>
        <dbReference type="ARBA" id="ARBA00004613"/>
    </source>
</evidence>
<gene>
    <name evidence="7" type="ORF">MIMGU_mgv1a023148mg</name>
</gene>
<feature type="chain" id="PRO_5025095452" description="S-protein homolog" evidence="6">
    <location>
        <begin position="23"/>
        <end position="148"/>
    </location>
</feature>
<keyword evidence="5 6" id="KW-0732">Signal</keyword>
<dbReference type="KEGG" id="egt:105977320"/>
<evidence type="ECO:0000256" key="5">
    <source>
        <dbReference type="ARBA" id="ARBA00022729"/>
    </source>
</evidence>
<keyword evidence="4 6" id="KW-0964">Secreted</keyword>
<sequence length="148" mass="16852">MKPAALILILILLTTIPPHTESKKQGTKFMDKTTVAIYNDINEEDSSITVHCYSVNGDLGTHQLTYGTNFTWTFREDFWGMTKYYCDFVTEYGSGNYGVFTPKLRIRCDTFCPWSITDTGPCLEQTAYGHELWCQGWKIPHPPPPALT</sequence>
<dbReference type="PhylomeDB" id="A0A022PZP5"/>
<reference evidence="7 8" key="1">
    <citation type="journal article" date="2013" name="Proc. Natl. Acad. Sci. U.S.A.">
        <title>Fine-scale variation in meiotic recombination in Mimulus inferred from population shotgun sequencing.</title>
        <authorList>
            <person name="Hellsten U."/>
            <person name="Wright K.M."/>
            <person name="Jenkins J."/>
            <person name="Shu S."/>
            <person name="Yuan Y."/>
            <person name="Wessler S.R."/>
            <person name="Schmutz J."/>
            <person name="Willis J.H."/>
            <person name="Rokhsar D.S."/>
        </authorList>
    </citation>
    <scope>NUCLEOTIDE SEQUENCE [LARGE SCALE GENOMIC DNA]</scope>
    <source>
        <strain evidence="8">cv. DUN x IM62</strain>
    </source>
</reference>
<keyword evidence="3 6" id="KW-0713">Self-incompatibility</keyword>
<protein>
    <recommendedName>
        <fullName evidence="6">S-protein homolog</fullName>
    </recommendedName>
</protein>
<organism evidence="7 8">
    <name type="scientific">Erythranthe guttata</name>
    <name type="common">Yellow monkey flower</name>
    <name type="synonym">Mimulus guttatus</name>
    <dbReference type="NCBI Taxonomy" id="4155"/>
    <lineage>
        <taxon>Eukaryota</taxon>
        <taxon>Viridiplantae</taxon>
        <taxon>Streptophyta</taxon>
        <taxon>Embryophyta</taxon>
        <taxon>Tracheophyta</taxon>
        <taxon>Spermatophyta</taxon>
        <taxon>Magnoliopsida</taxon>
        <taxon>eudicotyledons</taxon>
        <taxon>Gunneridae</taxon>
        <taxon>Pentapetalae</taxon>
        <taxon>asterids</taxon>
        <taxon>lamiids</taxon>
        <taxon>Lamiales</taxon>
        <taxon>Phrymaceae</taxon>
        <taxon>Erythranthe</taxon>
    </lineage>
</organism>
<dbReference type="Proteomes" id="UP000030748">
    <property type="component" value="Unassembled WGS sequence"/>
</dbReference>
<evidence type="ECO:0000313" key="7">
    <source>
        <dbReference type="EMBL" id="EYU19725.1"/>
    </source>
</evidence>
<feature type="signal peptide" evidence="6">
    <location>
        <begin position="1"/>
        <end position="22"/>
    </location>
</feature>